<comment type="caution">
    <text evidence="3">The sequence shown here is derived from an EMBL/GenBank/DDBJ whole genome shotgun (WGS) entry which is preliminary data.</text>
</comment>
<dbReference type="InterPro" id="IPR050916">
    <property type="entry name" value="SCAN-C2H2_zinc_finger"/>
</dbReference>
<sequence>LTVAVQGGAGVASRWQQPTKMMAEDHPEAYLQLFEALANAVNRGGASCCHTLSAEEVMVYATLKTAILNRVGATTEGFHQRLWEGRLGETEHPCTLAHRLHDYAVGWLDPGTNSKDWVAELVVMEQFLEALGPVLGLWVWRQGPRTLDKAVTMAEI</sequence>
<dbReference type="EMBL" id="JAHFZB010000003">
    <property type="protein sequence ID" value="KAK6491747.1"/>
    <property type="molecule type" value="Genomic_DNA"/>
</dbReference>
<keyword evidence="4" id="KW-1185">Reference proteome</keyword>
<organism evidence="3 4">
    <name type="scientific">Huso huso</name>
    <name type="common">Beluga</name>
    <name type="synonym">Acipenser huso</name>
    <dbReference type="NCBI Taxonomy" id="61971"/>
    <lineage>
        <taxon>Eukaryota</taxon>
        <taxon>Metazoa</taxon>
        <taxon>Chordata</taxon>
        <taxon>Craniata</taxon>
        <taxon>Vertebrata</taxon>
        <taxon>Euteleostomi</taxon>
        <taxon>Actinopterygii</taxon>
        <taxon>Chondrostei</taxon>
        <taxon>Acipenseriformes</taxon>
        <taxon>Acipenseridae</taxon>
        <taxon>Huso</taxon>
    </lineage>
</organism>
<protein>
    <submittedName>
        <fullName evidence="3">Neurotrophin receptor-interacting factor-like protein</fullName>
    </submittedName>
</protein>
<dbReference type="Proteomes" id="UP001369086">
    <property type="component" value="Unassembled WGS sequence"/>
</dbReference>
<dbReference type="PANTHER" id="PTHR45935">
    <property type="entry name" value="PROTEIN ZBED8-RELATED"/>
    <property type="match status" value="1"/>
</dbReference>
<evidence type="ECO:0000313" key="3">
    <source>
        <dbReference type="EMBL" id="KAK6491747.1"/>
    </source>
</evidence>
<accession>A0ABR1A3W1</accession>
<dbReference type="InterPro" id="IPR038269">
    <property type="entry name" value="SCAN_sf"/>
</dbReference>
<dbReference type="SUPFAM" id="SSF47353">
    <property type="entry name" value="Retrovirus capsid dimerization domain-like"/>
    <property type="match status" value="1"/>
</dbReference>
<evidence type="ECO:0000313" key="4">
    <source>
        <dbReference type="Proteomes" id="UP001369086"/>
    </source>
</evidence>
<dbReference type="PROSITE" id="PS50804">
    <property type="entry name" value="SCAN_BOX"/>
    <property type="match status" value="1"/>
</dbReference>
<dbReference type="PANTHER" id="PTHR45935:SF15">
    <property type="entry name" value="SCAN BOX DOMAIN-CONTAINING PROTEIN"/>
    <property type="match status" value="1"/>
</dbReference>
<evidence type="ECO:0000256" key="1">
    <source>
        <dbReference type="ARBA" id="ARBA00023242"/>
    </source>
</evidence>
<proteinExistence type="predicted"/>
<feature type="non-terminal residue" evidence="3">
    <location>
        <position position="1"/>
    </location>
</feature>
<gene>
    <name evidence="3" type="ORF">HHUSO_G3901</name>
</gene>
<name>A0ABR1A3W1_HUSHU</name>
<evidence type="ECO:0000259" key="2">
    <source>
        <dbReference type="PROSITE" id="PS50804"/>
    </source>
</evidence>
<feature type="domain" description="SCAN box" evidence="2">
    <location>
        <begin position="79"/>
        <end position="155"/>
    </location>
</feature>
<dbReference type="InterPro" id="IPR003309">
    <property type="entry name" value="SCAN_dom"/>
</dbReference>
<dbReference type="Pfam" id="PF02023">
    <property type="entry name" value="SCAN"/>
    <property type="match status" value="1"/>
</dbReference>
<reference evidence="3 4" key="1">
    <citation type="submission" date="2021-05" db="EMBL/GenBank/DDBJ databases">
        <authorList>
            <person name="Zahm M."/>
            <person name="Klopp C."/>
            <person name="Cabau C."/>
            <person name="Kuhl H."/>
            <person name="Suciu R."/>
            <person name="Ciorpac M."/>
            <person name="Holostenco D."/>
            <person name="Gessner J."/>
            <person name="Wuertz S."/>
            <person name="Hohne C."/>
            <person name="Stock M."/>
            <person name="Gislard M."/>
            <person name="Lluch J."/>
            <person name="Milhes M."/>
            <person name="Lampietro C."/>
            <person name="Lopez Roques C."/>
            <person name="Donnadieu C."/>
            <person name="Du K."/>
            <person name="Schartl M."/>
            <person name="Guiguen Y."/>
        </authorList>
    </citation>
    <scope>NUCLEOTIDE SEQUENCE [LARGE SCALE GENOMIC DNA]</scope>
    <source>
        <strain evidence="3">Hh-F2</strain>
        <tissue evidence="3">Blood</tissue>
    </source>
</reference>
<dbReference type="Gene3D" id="1.10.4020.10">
    <property type="entry name" value="DNA breaking-rejoining enzymes"/>
    <property type="match status" value="1"/>
</dbReference>
<keyword evidence="1" id="KW-0539">Nucleus</keyword>